<feature type="compositionally biased region" description="Basic and acidic residues" evidence="1">
    <location>
        <begin position="456"/>
        <end position="468"/>
    </location>
</feature>
<feature type="region of interest" description="Disordered" evidence="1">
    <location>
        <begin position="456"/>
        <end position="476"/>
    </location>
</feature>
<feature type="compositionally biased region" description="Basic and acidic residues" evidence="1">
    <location>
        <begin position="957"/>
        <end position="974"/>
    </location>
</feature>
<reference evidence="3 4" key="1">
    <citation type="submission" date="2016-02" db="EMBL/GenBank/DDBJ databases">
        <title>Genome analysis of coral dinoflagellate symbionts highlights evolutionary adaptations to a symbiotic lifestyle.</title>
        <authorList>
            <person name="Aranda M."/>
            <person name="Li Y."/>
            <person name="Liew Y.J."/>
            <person name="Baumgarten S."/>
            <person name="Simakov O."/>
            <person name="Wilson M."/>
            <person name="Piel J."/>
            <person name="Ashoor H."/>
            <person name="Bougouffa S."/>
            <person name="Bajic V.B."/>
            <person name="Ryu T."/>
            <person name="Ravasi T."/>
            <person name="Bayer T."/>
            <person name="Micklem G."/>
            <person name="Kim H."/>
            <person name="Bhak J."/>
            <person name="Lajeunesse T.C."/>
            <person name="Voolstra C.R."/>
        </authorList>
    </citation>
    <scope>NUCLEOTIDE SEQUENCE [LARGE SCALE GENOMIC DNA]</scope>
    <source>
        <strain evidence="3 4">CCMP2467</strain>
    </source>
</reference>
<protein>
    <recommendedName>
        <fullName evidence="2">Integrase catalytic domain-containing protein</fullName>
    </recommendedName>
</protein>
<evidence type="ECO:0000313" key="3">
    <source>
        <dbReference type="EMBL" id="OLP78792.1"/>
    </source>
</evidence>
<dbReference type="InterPro" id="IPR050951">
    <property type="entry name" value="Retrovirus_Pol_polyprotein"/>
</dbReference>
<organism evidence="3 4">
    <name type="scientific">Symbiodinium microadriaticum</name>
    <name type="common">Dinoflagellate</name>
    <name type="synonym">Zooxanthella microadriatica</name>
    <dbReference type="NCBI Taxonomy" id="2951"/>
    <lineage>
        <taxon>Eukaryota</taxon>
        <taxon>Sar</taxon>
        <taxon>Alveolata</taxon>
        <taxon>Dinophyceae</taxon>
        <taxon>Suessiales</taxon>
        <taxon>Symbiodiniaceae</taxon>
        <taxon>Symbiodinium</taxon>
    </lineage>
</organism>
<feature type="region of interest" description="Disordered" evidence="1">
    <location>
        <begin position="1050"/>
        <end position="1104"/>
    </location>
</feature>
<evidence type="ECO:0000313" key="4">
    <source>
        <dbReference type="Proteomes" id="UP000186817"/>
    </source>
</evidence>
<dbReference type="InterPro" id="IPR036397">
    <property type="entry name" value="RNaseH_sf"/>
</dbReference>
<feature type="region of interest" description="Disordered" evidence="1">
    <location>
        <begin position="938"/>
        <end position="1032"/>
    </location>
</feature>
<feature type="compositionally biased region" description="Basic and acidic residues" evidence="1">
    <location>
        <begin position="29"/>
        <end position="40"/>
    </location>
</feature>
<feature type="region of interest" description="Disordered" evidence="1">
    <location>
        <begin position="1"/>
        <end position="71"/>
    </location>
</feature>
<feature type="compositionally biased region" description="Polar residues" evidence="1">
    <location>
        <begin position="204"/>
        <end position="213"/>
    </location>
</feature>
<dbReference type="GO" id="GO:0015074">
    <property type="term" value="P:DNA integration"/>
    <property type="evidence" value="ECO:0007669"/>
    <property type="project" value="InterPro"/>
</dbReference>
<keyword evidence="4" id="KW-1185">Reference proteome</keyword>
<feature type="compositionally biased region" description="Polar residues" evidence="1">
    <location>
        <begin position="1"/>
        <end position="14"/>
    </location>
</feature>
<dbReference type="PANTHER" id="PTHR37984:SF5">
    <property type="entry name" value="PROTEIN NYNRIN-LIKE"/>
    <property type="match status" value="1"/>
</dbReference>
<dbReference type="GO" id="GO:0003676">
    <property type="term" value="F:nucleic acid binding"/>
    <property type="evidence" value="ECO:0007669"/>
    <property type="project" value="InterPro"/>
</dbReference>
<accession>A0A1Q9C781</accession>
<feature type="compositionally biased region" description="Basic and acidic residues" evidence="1">
    <location>
        <begin position="233"/>
        <end position="244"/>
    </location>
</feature>
<dbReference type="EMBL" id="LSRX01001561">
    <property type="protein sequence ID" value="OLP78792.1"/>
    <property type="molecule type" value="Genomic_DNA"/>
</dbReference>
<feature type="compositionally biased region" description="Basic and acidic residues" evidence="1">
    <location>
        <begin position="171"/>
        <end position="190"/>
    </location>
</feature>
<dbReference type="InterPro" id="IPR012337">
    <property type="entry name" value="RNaseH-like_sf"/>
</dbReference>
<dbReference type="SUPFAM" id="SSF53098">
    <property type="entry name" value="Ribonuclease H-like"/>
    <property type="match status" value="1"/>
</dbReference>
<dbReference type="InterPro" id="IPR001584">
    <property type="entry name" value="Integrase_cat-core"/>
</dbReference>
<comment type="caution">
    <text evidence="3">The sequence shown here is derived from an EMBL/GenBank/DDBJ whole genome shotgun (WGS) entry which is preliminary data.</text>
</comment>
<feature type="compositionally biased region" description="Low complexity" evidence="1">
    <location>
        <begin position="1050"/>
        <end position="1060"/>
    </location>
</feature>
<feature type="domain" description="Integrase catalytic" evidence="2">
    <location>
        <begin position="589"/>
        <end position="753"/>
    </location>
</feature>
<dbReference type="PROSITE" id="PS50994">
    <property type="entry name" value="INTEGRASE"/>
    <property type="match status" value="1"/>
</dbReference>
<feature type="region of interest" description="Disordered" evidence="1">
    <location>
        <begin position="158"/>
        <end position="244"/>
    </location>
</feature>
<evidence type="ECO:0000256" key="1">
    <source>
        <dbReference type="SAM" id="MobiDB-lite"/>
    </source>
</evidence>
<dbReference type="PANTHER" id="PTHR37984">
    <property type="entry name" value="PROTEIN CBG26694"/>
    <property type="match status" value="1"/>
</dbReference>
<sequence length="1369" mass="149788">MATEQTATPGASSQAPPAPKGNPKAKAKGKSEKVKTEYDMSRATGPDPRDPRTAGPPCHGNHVPMAAGRGSLSGANAHGRWEVCKDCRLRLLYLPAYGAHAHYRQAGPLPADTKKAVEIMEERVAAGEPKAKETLNAKAVALQGAEDSLLRRLEAVRSQKGKAFGKSTVPNKKEDGYPKGTDGENPDKKTRAARPKSKPAPAQTLDSSDSDSSGMEAVNDPQRIPKKSAKRANAKDAEAQEAQAKEDGFLTAEGVLEETQAGMIRETMKEILASFDADVAGLPQHRSGIHLVEVGSSGASGLRGAVEDRHGNAARMSPYEFDFGRKSGLEQALEAARSLAPALMSMWVSVPCAALEEPEDTLAGLGEEQRRTQLHRRRRARKVLKTSLKLAEDQLARGGHVAWEWPADSAAWKEPEMKGFLRQLAKRGLMCPTEDKAAGKRWRIVTSSPELRKMVDHAQAETSEKKDPASMSRSLSVSSRYPPRLCRAVAEFALWADHWGGKAREAQAFGLSDEPLLESSLDPADRKRAEALVHRLHVRAGHPSGKTLAKVLKARGAHHEVIKIAMEHTCPDCQEMRLPDLAPSVSLQQSEVPWKVIQIDNAEVRVEDVVTHFMVITDEATHFAVVAKLFERNFQDGRNATAEEAILALEQHWTQAYGFPDRIRCDPEGCFRSKLLEAWASDLGIEVTPCPAEAHHQIGQVESLVKKLKQDAITLLAGHPVGAHRALLHSAAAHNTVHRVQGFSPAQWAFGRDFGPGGRLFESDQDLPVVQNSVLQGHTFHDHMEARRAAEDIARRSQATYQLGRMLNMKSRRKLQFVPGDLVYYRRVQPPADTPAHPGLGFAKVGLGRWFGPGRVLATETRSDNQSSVRKPAQTVWIVANGRLKRCSPDQLRHASEREAAIAEATDAATPPWTFSSLLQTLEGGGYDVFDDYVFPEDIGALPPVPRGRSRARSRTPGRETMPRDRDEGAEKQGRSAQNPTPRTPGGPPESSVDVRAGGEKRERSAQNPAPRTPGGSPTLPPVDPSRYLGDPSYDPTLFRFLMDQQAAERAAQQAAKQSAPLVKKAKAQVARPRQLSPVVPATPADKKQDGASSSQGPVGFVSEGEALLDPSDGLLCTIELPIPETENQWKRLRRDPTAWMAKGLRKQEVRYGRLEQKERDAFDIAKQAEVNQWIRESAARRVQGHVAQDRLMAMRWVLTYKDSGAAKARIVIVGYQDPDLATLVSSSPTMSRRTRQLVYQQSTLRHWKTMKADVRAAFLQTAPTQISRCVFARPVPELAKAMQLQDGEVVQIAKACYGLVNAPAEWYRDVNKTLVGLGMTLVGLIAAHVDDFVITGDESDAEWINIVGRSTKVTGGARGKLLITTTAA</sequence>
<name>A0A1Q9C781_SYMMI</name>
<dbReference type="Proteomes" id="UP000186817">
    <property type="component" value="Unassembled WGS sequence"/>
</dbReference>
<evidence type="ECO:0000259" key="2">
    <source>
        <dbReference type="PROSITE" id="PS50994"/>
    </source>
</evidence>
<dbReference type="OrthoDB" id="10287366at2759"/>
<proteinExistence type="predicted"/>
<dbReference type="InterPro" id="IPR013103">
    <property type="entry name" value="RVT_2"/>
</dbReference>
<dbReference type="Pfam" id="PF07727">
    <property type="entry name" value="RVT_2"/>
    <property type="match status" value="1"/>
</dbReference>
<gene>
    <name evidence="3" type="ORF">AK812_SmicGene40992</name>
</gene>
<dbReference type="Gene3D" id="3.30.420.10">
    <property type="entry name" value="Ribonuclease H-like superfamily/Ribonuclease H"/>
    <property type="match status" value="1"/>
</dbReference>